<sequence length="734" mass="78751">MCRSTMMVRGGGATVSEAMNAEATKGQVSARSRFRRGGLSIQSKLLIMLLGVSLVSSVIVGALGFVNGRQSLHDSAVDQLITIRAMRAAEVTTQIEAIRRDASLQSRNLSAQTMSTALNQAFDELQAREVTADQRALLEAYYADIFVPELEARSGTEFGDSAFIPSSPAGQYLQSQYTTRNLDFDADYDTLLTLDDSGDGTSYSAAADRYGDYFERLVTEAGYEDALLLNLDGDVVYSAYKGVELGTNVDTGPYGDSAFAQAYRDAIATNSVGTIVLTDFERWVPSLNMPTMWAISPIGNDAGITGALAVQVSLDSINDVMTGGQRWSDQGLGNTGEVYLVGRDDLMRSTSRALAESPDTFAQLAIEGGIAPTTAERVAEVGGTVLLLPVNTFAVDEAQAGRSGTIVGPGYLGRASVTAYAPLELEGLDWVVIARIDSAEAFAPVTDFTRTVLLSLMGILLAVSLLSLLLAQVFTRPIHRLVGAVHRVAEGDLDVTVPQGSRDEFGDLGSAFNDMASSLRIKQQLIDEQQAENEKLLLTLMPESVAARYKQGDEAITEAHENVSVVFAELVGFDEYARGLTGEEEIGQLNTLMRGFDEAAAKAGVEKVRTLRGGYLASSGMVVPRVDNVRRSVDFAQQLLGVLERFNAQNGTSIALRAGVDTGTVTSGLVGRASLAYDLWGDAVNLAYRVRSVTGEPGIYVSQTVHDRTQEMVNYVEAGTVEIRGKTETVWRVS</sequence>
<dbReference type="SMART" id="SM00304">
    <property type="entry name" value="HAMP"/>
    <property type="match status" value="1"/>
</dbReference>
<dbReference type="EMBL" id="CACRYJ010000011">
    <property type="protein sequence ID" value="VZO35515.1"/>
    <property type="molecule type" value="Genomic_DNA"/>
</dbReference>
<dbReference type="Gene3D" id="3.30.450.20">
    <property type="entry name" value="PAS domain"/>
    <property type="match status" value="1"/>
</dbReference>
<dbReference type="Pfam" id="PF00672">
    <property type="entry name" value="HAMP"/>
    <property type="match status" value="1"/>
</dbReference>
<organism evidence="6 7">
    <name type="scientific">Occultella aeris</name>
    <dbReference type="NCBI Taxonomy" id="2761496"/>
    <lineage>
        <taxon>Bacteria</taxon>
        <taxon>Bacillati</taxon>
        <taxon>Actinomycetota</taxon>
        <taxon>Actinomycetes</taxon>
        <taxon>Micrococcales</taxon>
        <taxon>Ruaniaceae</taxon>
        <taxon>Occultella</taxon>
    </lineage>
</organism>
<dbReference type="SMART" id="SM00044">
    <property type="entry name" value="CYCc"/>
    <property type="match status" value="1"/>
</dbReference>
<dbReference type="CDD" id="cd07302">
    <property type="entry name" value="CHD"/>
    <property type="match status" value="1"/>
</dbReference>
<dbReference type="Pfam" id="PF00211">
    <property type="entry name" value="Guanylate_cyc"/>
    <property type="match status" value="1"/>
</dbReference>
<dbReference type="AlphaFoldDB" id="A0A7M4DF22"/>
<dbReference type="Gene3D" id="3.30.70.1230">
    <property type="entry name" value="Nucleotide cyclase"/>
    <property type="match status" value="1"/>
</dbReference>
<comment type="caution">
    <text evidence="6">The sequence shown here is derived from an EMBL/GenBank/DDBJ whole genome shotgun (WGS) entry which is preliminary data.</text>
</comment>
<keyword evidence="2 3" id="KW-1133">Transmembrane helix</keyword>
<reference evidence="6 7" key="1">
    <citation type="submission" date="2019-11" db="EMBL/GenBank/DDBJ databases">
        <authorList>
            <person name="Criscuolo A."/>
        </authorList>
    </citation>
    <scope>NUCLEOTIDE SEQUENCE [LARGE SCALE GENOMIC DNA]</scope>
    <source>
        <strain evidence="6">CIP111667</strain>
    </source>
</reference>
<name>A0A7M4DF22_9MICO</name>
<dbReference type="InterPro" id="IPR003660">
    <property type="entry name" value="HAMP_dom"/>
</dbReference>
<keyword evidence="6" id="KW-0456">Lyase</keyword>
<dbReference type="PROSITE" id="PS50125">
    <property type="entry name" value="GUANYLATE_CYCLASE_2"/>
    <property type="match status" value="1"/>
</dbReference>
<evidence type="ECO:0000256" key="3">
    <source>
        <dbReference type="SAM" id="Phobius"/>
    </source>
</evidence>
<dbReference type="InterPro" id="IPR029787">
    <property type="entry name" value="Nucleotide_cyclase"/>
</dbReference>
<dbReference type="Gene3D" id="1.10.8.500">
    <property type="entry name" value="HAMP domain in histidine kinase"/>
    <property type="match status" value="1"/>
</dbReference>
<dbReference type="InterPro" id="IPR001054">
    <property type="entry name" value="A/G_cyclase"/>
</dbReference>
<dbReference type="SUPFAM" id="SSF158472">
    <property type="entry name" value="HAMP domain-like"/>
    <property type="match status" value="1"/>
</dbReference>
<dbReference type="CDD" id="cd06225">
    <property type="entry name" value="HAMP"/>
    <property type="match status" value="1"/>
</dbReference>
<dbReference type="Proteomes" id="UP000419743">
    <property type="component" value="Unassembled WGS sequence"/>
</dbReference>
<protein>
    <submittedName>
        <fullName evidence="6">Adenylate cyclase</fullName>
        <ecNumber evidence="6">4.6.1.1</ecNumber>
    </submittedName>
</protein>
<dbReference type="GO" id="GO:0004016">
    <property type="term" value="F:adenylate cyclase activity"/>
    <property type="evidence" value="ECO:0007669"/>
    <property type="project" value="UniProtKB-EC"/>
</dbReference>
<feature type="transmembrane region" description="Helical" evidence="3">
    <location>
        <begin position="45"/>
        <end position="66"/>
    </location>
</feature>
<dbReference type="GO" id="GO:0016020">
    <property type="term" value="C:membrane"/>
    <property type="evidence" value="ECO:0007669"/>
    <property type="project" value="InterPro"/>
</dbReference>
<evidence type="ECO:0000259" key="5">
    <source>
        <dbReference type="PROSITE" id="PS50885"/>
    </source>
</evidence>
<feature type="transmembrane region" description="Helical" evidence="3">
    <location>
        <begin position="452"/>
        <end position="471"/>
    </location>
</feature>
<dbReference type="PANTHER" id="PTHR45655:SF13">
    <property type="entry name" value="SOLUBLE GUANYLATE CYCLASE GCY-32-RELATED"/>
    <property type="match status" value="1"/>
</dbReference>
<evidence type="ECO:0000256" key="1">
    <source>
        <dbReference type="ARBA" id="ARBA00022692"/>
    </source>
</evidence>
<accession>A0A7M4DF22</accession>
<keyword evidence="1 3" id="KW-0812">Transmembrane</keyword>
<dbReference type="GO" id="GO:0009190">
    <property type="term" value="P:cyclic nucleotide biosynthetic process"/>
    <property type="evidence" value="ECO:0007669"/>
    <property type="project" value="InterPro"/>
</dbReference>
<keyword evidence="7" id="KW-1185">Reference proteome</keyword>
<dbReference type="SUPFAM" id="SSF55073">
    <property type="entry name" value="Nucleotide cyclase"/>
    <property type="match status" value="1"/>
</dbReference>
<dbReference type="EC" id="4.6.1.1" evidence="6"/>
<dbReference type="GO" id="GO:0035556">
    <property type="term" value="P:intracellular signal transduction"/>
    <property type="evidence" value="ECO:0007669"/>
    <property type="project" value="InterPro"/>
</dbReference>
<evidence type="ECO:0000313" key="7">
    <source>
        <dbReference type="Proteomes" id="UP000419743"/>
    </source>
</evidence>
<evidence type="ECO:0000313" key="6">
    <source>
        <dbReference type="EMBL" id="VZO35515.1"/>
    </source>
</evidence>
<gene>
    <name evidence="6" type="primary">cya</name>
    <name evidence="6" type="ORF">HALOF300_00713</name>
</gene>
<evidence type="ECO:0000259" key="4">
    <source>
        <dbReference type="PROSITE" id="PS50125"/>
    </source>
</evidence>
<proteinExistence type="predicted"/>
<dbReference type="PROSITE" id="PS50885">
    <property type="entry name" value="HAMP"/>
    <property type="match status" value="1"/>
</dbReference>
<keyword evidence="3" id="KW-0472">Membrane</keyword>
<feature type="domain" description="Guanylate cyclase" evidence="4">
    <location>
        <begin position="564"/>
        <end position="691"/>
    </location>
</feature>
<dbReference type="PANTHER" id="PTHR45655">
    <property type="entry name" value="GUANYLATE CYCLASE SOLUBLE SUBUNIT BETA-2"/>
    <property type="match status" value="1"/>
</dbReference>
<evidence type="ECO:0000256" key="2">
    <source>
        <dbReference type="ARBA" id="ARBA00022989"/>
    </source>
</evidence>
<feature type="domain" description="HAMP" evidence="5">
    <location>
        <begin position="472"/>
        <end position="524"/>
    </location>
</feature>